<accession>A0ABD3CGT2</accession>
<evidence type="ECO:0000313" key="2">
    <source>
        <dbReference type="Proteomes" id="UP001632038"/>
    </source>
</evidence>
<organism evidence="1 2">
    <name type="scientific">Castilleja foliolosa</name>
    <dbReference type="NCBI Taxonomy" id="1961234"/>
    <lineage>
        <taxon>Eukaryota</taxon>
        <taxon>Viridiplantae</taxon>
        <taxon>Streptophyta</taxon>
        <taxon>Embryophyta</taxon>
        <taxon>Tracheophyta</taxon>
        <taxon>Spermatophyta</taxon>
        <taxon>Magnoliopsida</taxon>
        <taxon>eudicotyledons</taxon>
        <taxon>Gunneridae</taxon>
        <taxon>Pentapetalae</taxon>
        <taxon>asterids</taxon>
        <taxon>lamiids</taxon>
        <taxon>Lamiales</taxon>
        <taxon>Orobanchaceae</taxon>
        <taxon>Pedicularideae</taxon>
        <taxon>Castillejinae</taxon>
        <taxon>Castilleja</taxon>
    </lineage>
</organism>
<gene>
    <name evidence="1" type="ORF">CASFOL_027849</name>
</gene>
<name>A0ABD3CGT2_9LAMI</name>
<comment type="caution">
    <text evidence="1">The sequence shown here is derived from an EMBL/GenBank/DDBJ whole genome shotgun (WGS) entry which is preliminary data.</text>
</comment>
<dbReference type="Proteomes" id="UP001632038">
    <property type="component" value="Unassembled WGS sequence"/>
</dbReference>
<protein>
    <submittedName>
        <fullName evidence="1">Uncharacterized protein</fullName>
    </submittedName>
</protein>
<evidence type="ECO:0000313" key="1">
    <source>
        <dbReference type="EMBL" id="KAL3628803.1"/>
    </source>
</evidence>
<dbReference type="AlphaFoldDB" id="A0ABD3CGT2"/>
<keyword evidence="2" id="KW-1185">Reference proteome</keyword>
<dbReference type="EMBL" id="JAVIJP010000036">
    <property type="protein sequence ID" value="KAL3628803.1"/>
    <property type="molecule type" value="Genomic_DNA"/>
</dbReference>
<proteinExistence type="predicted"/>
<sequence length="50" mass="5658">MSTLDLEPDLNVKLVDWNGRLGALCCTGEKEECFTENGGILRVRWRTICT</sequence>
<reference evidence="2" key="1">
    <citation type="journal article" date="2024" name="IScience">
        <title>Strigolactones Initiate the Formation of Haustorium-like Structures in Castilleja.</title>
        <authorList>
            <person name="Buerger M."/>
            <person name="Peterson D."/>
            <person name="Chory J."/>
        </authorList>
    </citation>
    <scope>NUCLEOTIDE SEQUENCE [LARGE SCALE GENOMIC DNA]</scope>
</reference>